<name>A0AA47MXF8_MERPO</name>
<dbReference type="PANTHER" id="PTHR47510:SF3">
    <property type="entry name" value="ENDO_EXONUCLEASE_PHOSPHATASE DOMAIN-CONTAINING PROTEIN"/>
    <property type="match status" value="1"/>
</dbReference>
<dbReference type="EMBL" id="JAOPHQ010002021">
    <property type="protein sequence ID" value="KAK0148463.1"/>
    <property type="molecule type" value="Genomic_DNA"/>
</dbReference>
<accession>A0AA47MXF8</accession>
<dbReference type="PANTHER" id="PTHR47510">
    <property type="entry name" value="REVERSE TRANSCRIPTASE DOMAIN-CONTAINING PROTEIN"/>
    <property type="match status" value="1"/>
</dbReference>
<dbReference type="InterPro" id="IPR036691">
    <property type="entry name" value="Endo/exonu/phosph_ase_sf"/>
</dbReference>
<keyword evidence="2" id="KW-1185">Reference proteome</keyword>
<reference evidence="1" key="1">
    <citation type="journal article" date="2023" name="Front. Mar. Sci.">
        <title>A new Merluccius polli reference genome to investigate the effects of global change in West African waters.</title>
        <authorList>
            <person name="Mateo J.L."/>
            <person name="Blanco-Fernandez C."/>
            <person name="Garcia-Vazquez E."/>
            <person name="Machado-Schiaffino G."/>
        </authorList>
    </citation>
    <scope>NUCLEOTIDE SEQUENCE</scope>
    <source>
        <strain evidence="1">C29</strain>
        <tissue evidence="1">Fin</tissue>
    </source>
</reference>
<sequence length="242" mass="27497">MAALVRRPWRSRAGEKFVRVHVYVFVIGATIKIPYTRDELLNIRATSSLGYHPDLQGFHSDILRNSTDCSPYKHSRARPWRLLPCSRARGNRAGCRRRLEKKGFPAPLPGLVLANVRSLSNKLDELQLRLRTEKDYSHIAAFCFTETWLHSNIPDTAVNLPGYQLFRADRDATATGKTKGRGVCFYVSNEWCSDLTVIAELCSPDLELLAIHCKPFYSPREISSIILACVYVQPQLTQRSSF</sequence>
<dbReference type="Proteomes" id="UP001174136">
    <property type="component" value="Unassembled WGS sequence"/>
</dbReference>
<dbReference type="AlphaFoldDB" id="A0AA47MXF8"/>
<protein>
    <submittedName>
        <fullName evidence="1">Uncharacterized protein</fullName>
    </submittedName>
</protein>
<evidence type="ECO:0000313" key="1">
    <source>
        <dbReference type="EMBL" id="KAK0148463.1"/>
    </source>
</evidence>
<dbReference type="Gene3D" id="3.60.10.10">
    <property type="entry name" value="Endonuclease/exonuclease/phosphatase"/>
    <property type="match status" value="1"/>
</dbReference>
<evidence type="ECO:0000313" key="2">
    <source>
        <dbReference type="Proteomes" id="UP001174136"/>
    </source>
</evidence>
<gene>
    <name evidence="1" type="ORF">N1851_011210</name>
</gene>
<proteinExistence type="predicted"/>
<organism evidence="1 2">
    <name type="scientific">Merluccius polli</name>
    <name type="common">Benguela hake</name>
    <name type="synonym">Merluccius cadenati</name>
    <dbReference type="NCBI Taxonomy" id="89951"/>
    <lineage>
        <taxon>Eukaryota</taxon>
        <taxon>Metazoa</taxon>
        <taxon>Chordata</taxon>
        <taxon>Craniata</taxon>
        <taxon>Vertebrata</taxon>
        <taxon>Euteleostomi</taxon>
        <taxon>Actinopterygii</taxon>
        <taxon>Neopterygii</taxon>
        <taxon>Teleostei</taxon>
        <taxon>Neoteleostei</taxon>
        <taxon>Acanthomorphata</taxon>
        <taxon>Zeiogadaria</taxon>
        <taxon>Gadariae</taxon>
        <taxon>Gadiformes</taxon>
        <taxon>Gadoidei</taxon>
        <taxon>Merlucciidae</taxon>
        <taxon>Merluccius</taxon>
    </lineage>
</organism>
<comment type="caution">
    <text evidence="1">The sequence shown here is derived from an EMBL/GenBank/DDBJ whole genome shotgun (WGS) entry which is preliminary data.</text>
</comment>
<dbReference type="SUPFAM" id="SSF56219">
    <property type="entry name" value="DNase I-like"/>
    <property type="match status" value="1"/>
</dbReference>